<dbReference type="Gene3D" id="1.20.1250.20">
    <property type="entry name" value="MFS general substrate transporter like domains"/>
    <property type="match status" value="1"/>
</dbReference>
<protein>
    <submittedName>
        <fullName evidence="9">Uncharacterized MFS-type transporter</fullName>
    </submittedName>
</protein>
<feature type="transmembrane region" description="Helical" evidence="7">
    <location>
        <begin position="273"/>
        <end position="291"/>
    </location>
</feature>
<accession>A0A6J4VRB9</accession>
<dbReference type="AlphaFoldDB" id="A0A6J4VRB9"/>
<feature type="transmembrane region" description="Helical" evidence="7">
    <location>
        <begin position="361"/>
        <end position="381"/>
    </location>
</feature>
<organism evidence="9">
    <name type="scientific">uncultured Synechococcales cyanobacterium</name>
    <dbReference type="NCBI Taxonomy" id="1936017"/>
    <lineage>
        <taxon>Bacteria</taxon>
        <taxon>Bacillati</taxon>
        <taxon>Cyanobacteriota</taxon>
        <taxon>Cyanophyceae</taxon>
        <taxon>Synechococcales</taxon>
        <taxon>environmental samples</taxon>
    </lineage>
</organism>
<feature type="transmembrane region" description="Helical" evidence="7">
    <location>
        <begin position="326"/>
        <end position="349"/>
    </location>
</feature>
<proteinExistence type="predicted"/>
<dbReference type="InterPro" id="IPR020846">
    <property type="entry name" value="MFS_dom"/>
</dbReference>
<dbReference type="PROSITE" id="PS50850">
    <property type="entry name" value="MFS"/>
    <property type="match status" value="1"/>
</dbReference>
<dbReference type="CDD" id="cd06173">
    <property type="entry name" value="MFS_MefA_like"/>
    <property type="match status" value="1"/>
</dbReference>
<evidence type="ECO:0000256" key="5">
    <source>
        <dbReference type="ARBA" id="ARBA00022989"/>
    </source>
</evidence>
<feature type="transmembrane region" description="Helical" evidence="7">
    <location>
        <begin position="387"/>
        <end position="407"/>
    </location>
</feature>
<dbReference type="SUPFAM" id="SSF103473">
    <property type="entry name" value="MFS general substrate transporter"/>
    <property type="match status" value="1"/>
</dbReference>
<keyword evidence="6 7" id="KW-0472">Membrane</keyword>
<feature type="transmembrane region" description="Helical" evidence="7">
    <location>
        <begin position="240"/>
        <end position="261"/>
    </location>
</feature>
<dbReference type="Pfam" id="PF05977">
    <property type="entry name" value="MFS_3"/>
    <property type="match status" value="1"/>
</dbReference>
<feature type="transmembrane region" description="Helical" evidence="7">
    <location>
        <begin position="28"/>
        <end position="52"/>
    </location>
</feature>
<feature type="transmembrane region" description="Helical" evidence="7">
    <location>
        <begin position="303"/>
        <end position="320"/>
    </location>
</feature>
<evidence type="ECO:0000313" key="9">
    <source>
        <dbReference type="EMBL" id="CAA9585314.1"/>
    </source>
</evidence>
<reference evidence="9" key="1">
    <citation type="submission" date="2020-02" db="EMBL/GenBank/DDBJ databases">
        <authorList>
            <person name="Meier V. D."/>
        </authorList>
    </citation>
    <scope>NUCLEOTIDE SEQUENCE</scope>
    <source>
        <strain evidence="9">AVDCRST_MAG81</strain>
    </source>
</reference>
<comment type="subcellular location">
    <subcellularLocation>
        <location evidence="1">Cell membrane</location>
        <topology evidence="1">Multi-pass membrane protein</topology>
    </subcellularLocation>
</comment>
<dbReference type="PANTHER" id="PTHR23513:SF11">
    <property type="entry name" value="STAPHYLOFERRIN A TRANSPORTER"/>
    <property type="match status" value="1"/>
</dbReference>
<evidence type="ECO:0000256" key="2">
    <source>
        <dbReference type="ARBA" id="ARBA00022448"/>
    </source>
</evidence>
<dbReference type="PANTHER" id="PTHR23513">
    <property type="entry name" value="INTEGRAL MEMBRANE EFFLUX PROTEIN-RELATED"/>
    <property type="match status" value="1"/>
</dbReference>
<keyword evidence="2" id="KW-0813">Transport</keyword>
<evidence type="ECO:0000256" key="1">
    <source>
        <dbReference type="ARBA" id="ARBA00004651"/>
    </source>
</evidence>
<dbReference type="EMBL" id="CADCWO010000194">
    <property type="protein sequence ID" value="CAA9585314.1"/>
    <property type="molecule type" value="Genomic_DNA"/>
</dbReference>
<name>A0A6J4VRB9_9CYAN</name>
<evidence type="ECO:0000256" key="7">
    <source>
        <dbReference type="SAM" id="Phobius"/>
    </source>
</evidence>
<dbReference type="GO" id="GO:0022857">
    <property type="term" value="F:transmembrane transporter activity"/>
    <property type="evidence" value="ECO:0007669"/>
    <property type="project" value="InterPro"/>
</dbReference>
<sequence length="433" mass="46689">MKFVSPKQLELTGLGLTFRALKSRNYRLFFAGQGISLIGTWMTMTATIWLVYQLTDSALWLGVVGFANQIPNFILTPFAGVLVDRWNRHRTLVITQILAMIQSLALAALALTGTITIWHLIFLSIFQGLISAFDMPTRQAFVVEIVEKREDLGNAIALNSSLFSGARLIGPAIAGLLIAAVGSGTCFLVDGLSYIPVIMALLAMKIAPRKLVQPQTRENIWQKLTAGFRYAFGFPPIRSILLLLALISFMGMPYTVLAPVFATKVLQGDSHTLGFLMAFSGLGSLIGGIYLSSRPSVLGLGKIIAVAPALLGAGLIAFALSKVLWLSLLAMLLVGFSLILNVSSSNTILQTIVEEDKRGRVMSFYTMAFIGMVTFGNLLAGSLASKIGAPATLTIGGLFCILGSIIFTKQLPSLRRLIRPIYTKIGLIPEASS</sequence>
<feature type="transmembrane region" description="Helical" evidence="7">
    <location>
        <begin position="58"/>
        <end position="79"/>
    </location>
</feature>
<evidence type="ECO:0000256" key="4">
    <source>
        <dbReference type="ARBA" id="ARBA00022692"/>
    </source>
</evidence>
<evidence type="ECO:0000256" key="3">
    <source>
        <dbReference type="ARBA" id="ARBA00022475"/>
    </source>
</evidence>
<keyword evidence="3" id="KW-1003">Cell membrane</keyword>
<feature type="domain" description="Major facilitator superfamily (MFS) profile" evidence="8">
    <location>
        <begin position="20"/>
        <end position="415"/>
    </location>
</feature>
<evidence type="ECO:0000259" key="8">
    <source>
        <dbReference type="PROSITE" id="PS50850"/>
    </source>
</evidence>
<dbReference type="GO" id="GO:0005886">
    <property type="term" value="C:plasma membrane"/>
    <property type="evidence" value="ECO:0007669"/>
    <property type="project" value="UniProtKB-SubCell"/>
</dbReference>
<keyword evidence="4 7" id="KW-0812">Transmembrane</keyword>
<gene>
    <name evidence="9" type="ORF">AVDCRST_MAG81-4127</name>
</gene>
<evidence type="ECO:0000256" key="6">
    <source>
        <dbReference type="ARBA" id="ARBA00023136"/>
    </source>
</evidence>
<dbReference type="InterPro" id="IPR010290">
    <property type="entry name" value="TM_effector"/>
</dbReference>
<keyword evidence="5 7" id="KW-1133">Transmembrane helix</keyword>
<dbReference type="InterPro" id="IPR036259">
    <property type="entry name" value="MFS_trans_sf"/>
</dbReference>